<gene>
    <name evidence="1" type="ORF">DUNSADRAFT_16881</name>
</gene>
<dbReference type="EMBL" id="MU069443">
    <property type="protein sequence ID" value="KAF5843382.1"/>
    <property type="molecule type" value="Genomic_DNA"/>
</dbReference>
<protein>
    <submittedName>
        <fullName evidence="1">Uncharacterized protein</fullName>
    </submittedName>
</protein>
<proteinExistence type="predicted"/>
<dbReference type="Proteomes" id="UP000815325">
    <property type="component" value="Unassembled WGS sequence"/>
</dbReference>
<name>A0ABQ7H953_DUNSA</name>
<comment type="caution">
    <text evidence="1">The sequence shown here is derived from an EMBL/GenBank/DDBJ whole genome shotgun (WGS) entry which is preliminary data.</text>
</comment>
<evidence type="ECO:0000313" key="2">
    <source>
        <dbReference type="Proteomes" id="UP000815325"/>
    </source>
</evidence>
<evidence type="ECO:0000313" key="1">
    <source>
        <dbReference type="EMBL" id="KAF5843382.1"/>
    </source>
</evidence>
<accession>A0ABQ7H953</accession>
<keyword evidence="2" id="KW-1185">Reference proteome</keyword>
<sequence length="32" mass="3799">MRFIDWGLGRSQTHRGCQWTPAETWSAWHPSL</sequence>
<reference evidence="1" key="1">
    <citation type="submission" date="2017-08" db="EMBL/GenBank/DDBJ databases">
        <authorList>
            <person name="Polle J.E."/>
            <person name="Barry K."/>
            <person name="Cushman J."/>
            <person name="Schmutz J."/>
            <person name="Tran D."/>
            <person name="Hathwaick L.T."/>
            <person name="Yim W.C."/>
            <person name="Jenkins J."/>
            <person name="Mckie-Krisberg Z.M."/>
            <person name="Prochnik S."/>
            <person name="Lindquist E."/>
            <person name="Dockter R.B."/>
            <person name="Adam C."/>
            <person name="Molina H."/>
            <person name="Bunkerborg J."/>
            <person name="Jin E."/>
            <person name="Buchheim M."/>
            <person name="Magnuson J."/>
        </authorList>
    </citation>
    <scope>NUCLEOTIDE SEQUENCE</scope>
    <source>
        <strain evidence="1">CCAP 19/18</strain>
    </source>
</reference>
<organism evidence="1 2">
    <name type="scientific">Dunaliella salina</name>
    <name type="common">Green alga</name>
    <name type="synonym">Protococcus salinus</name>
    <dbReference type="NCBI Taxonomy" id="3046"/>
    <lineage>
        <taxon>Eukaryota</taxon>
        <taxon>Viridiplantae</taxon>
        <taxon>Chlorophyta</taxon>
        <taxon>core chlorophytes</taxon>
        <taxon>Chlorophyceae</taxon>
        <taxon>CS clade</taxon>
        <taxon>Chlamydomonadales</taxon>
        <taxon>Dunaliellaceae</taxon>
        <taxon>Dunaliella</taxon>
    </lineage>
</organism>